<accession>A0A078I1L1</accession>
<reference evidence="3" key="2">
    <citation type="submission" date="2014-06" db="EMBL/GenBank/DDBJ databases">
        <authorList>
            <person name="Genoscope - CEA"/>
        </authorList>
    </citation>
    <scope>NUCLEOTIDE SEQUENCE</scope>
</reference>
<dbReference type="Proteomes" id="UP001295469">
    <property type="component" value="Chromosome C09"/>
</dbReference>
<name>A0A078I1L1_BRANA</name>
<organism evidence="3 4">
    <name type="scientific">Brassica napus</name>
    <name type="common">Rape</name>
    <dbReference type="NCBI Taxonomy" id="3708"/>
    <lineage>
        <taxon>Eukaryota</taxon>
        <taxon>Viridiplantae</taxon>
        <taxon>Streptophyta</taxon>
        <taxon>Embryophyta</taxon>
        <taxon>Tracheophyta</taxon>
        <taxon>Spermatophyta</taxon>
        <taxon>Magnoliopsida</taxon>
        <taxon>eudicotyledons</taxon>
        <taxon>Gunneridae</taxon>
        <taxon>Pentapetalae</taxon>
        <taxon>rosids</taxon>
        <taxon>malvids</taxon>
        <taxon>Brassicales</taxon>
        <taxon>Brassicaceae</taxon>
        <taxon>Brassiceae</taxon>
        <taxon>Brassica</taxon>
    </lineage>
</organism>
<dbReference type="InterPro" id="IPR007955">
    <property type="entry name" value="Bystin"/>
</dbReference>
<evidence type="ECO:0000313" key="3">
    <source>
        <dbReference type="EMBL" id="CDY44750.1"/>
    </source>
</evidence>
<protein>
    <submittedName>
        <fullName evidence="2">(rape) hypothetical protein</fullName>
    </submittedName>
    <submittedName>
        <fullName evidence="3">BnaC09g22300D protein</fullName>
    </submittedName>
</protein>
<evidence type="ECO:0000256" key="1">
    <source>
        <dbReference type="ARBA" id="ARBA00007114"/>
    </source>
</evidence>
<evidence type="ECO:0000313" key="4">
    <source>
        <dbReference type="Proteomes" id="UP000028999"/>
    </source>
</evidence>
<dbReference type="SMR" id="A0A078I1L1"/>
<dbReference type="STRING" id="3708.A0A078I1L1"/>
<gene>
    <name evidence="3" type="primary">BnaC09g22300D</name>
    <name evidence="2" type="ORF">DARMORV10_C09P32650.1</name>
    <name evidence="3" type="ORF">GSBRNA2T00080738001</name>
</gene>
<dbReference type="Gramene" id="CDY44750">
    <property type="protein sequence ID" value="CDY44750"/>
    <property type="gene ID" value="GSBRNA2T00080738001"/>
</dbReference>
<evidence type="ECO:0000313" key="2">
    <source>
        <dbReference type="EMBL" id="CAF1740612.1"/>
    </source>
</evidence>
<comment type="similarity">
    <text evidence="1">Belongs to the bystin family.</text>
</comment>
<dbReference type="PANTHER" id="PTHR12821">
    <property type="entry name" value="BYSTIN"/>
    <property type="match status" value="1"/>
</dbReference>
<dbReference type="PANTHER" id="PTHR12821:SF0">
    <property type="entry name" value="BYSTIN"/>
    <property type="match status" value="1"/>
</dbReference>
<reference evidence="3 4" key="1">
    <citation type="journal article" date="2014" name="Science">
        <title>Plant genetics. Early allopolyploid evolution in the post-Neolithic Brassica napus oilseed genome.</title>
        <authorList>
            <person name="Chalhoub B."/>
            <person name="Denoeud F."/>
            <person name="Liu S."/>
            <person name="Parkin I.A."/>
            <person name="Tang H."/>
            <person name="Wang X."/>
            <person name="Chiquet J."/>
            <person name="Belcram H."/>
            <person name="Tong C."/>
            <person name="Samans B."/>
            <person name="Correa M."/>
            <person name="Da Silva C."/>
            <person name="Just J."/>
            <person name="Falentin C."/>
            <person name="Koh C.S."/>
            <person name="Le Clainche I."/>
            <person name="Bernard M."/>
            <person name="Bento P."/>
            <person name="Noel B."/>
            <person name="Labadie K."/>
            <person name="Alberti A."/>
            <person name="Charles M."/>
            <person name="Arnaud D."/>
            <person name="Guo H."/>
            <person name="Daviaud C."/>
            <person name="Alamery S."/>
            <person name="Jabbari K."/>
            <person name="Zhao M."/>
            <person name="Edger P.P."/>
            <person name="Chelaifa H."/>
            <person name="Tack D."/>
            <person name="Lassalle G."/>
            <person name="Mestiri I."/>
            <person name="Schnel N."/>
            <person name="Le Paslier M.C."/>
            <person name="Fan G."/>
            <person name="Renault V."/>
            <person name="Bayer P.E."/>
            <person name="Golicz A.A."/>
            <person name="Manoli S."/>
            <person name="Lee T.H."/>
            <person name="Thi V.H."/>
            <person name="Chalabi S."/>
            <person name="Hu Q."/>
            <person name="Fan C."/>
            <person name="Tollenaere R."/>
            <person name="Lu Y."/>
            <person name="Battail C."/>
            <person name="Shen J."/>
            <person name="Sidebottom C.H."/>
            <person name="Wang X."/>
            <person name="Canaguier A."/>
            <person name="Chauveau A."/>
            <person name="Berard A."/>
            <person name="Deniot G."/>
            <person name="Guan M."/>
            <person name="Liu Z."/>
            <person name="Sun F."/>
            <person name="Lim Y.P."/>
            <person name="Lyons E."/>
            <person name="Town C.D."/>
            <person name="Bancroft I."/>
            <person name="Wang X."/>
            <person name="Meng J."/>
            <person name="Ma J."/>
            <person name="Pires J.C."/>
            <person name="King G.J."/>
            <person name="Brunel D."/>
            <person name="Delourme R."/>
            <person name="Renard M."/>
            <person name="Aury J.M."/>
            <person name="Adams K.L."/>
            <person name="Batley J."/>
            <person name="Snowdon R.J."/>
            <person name="Tost J."/>
            <person name="Edwards D."/>
            <person name="Zhou Y."/>
            <person name="Hua W."/>
            <person name="Sharpe A.G."/>
            <person name="Paterson A.H."/>
            <person name="Guan C."/>
            <person name="Wincker P."/>
        </authorList>
    </citation>
    <scope>NUCLEOTIDE SEQUENCE [LARGE SCALE GENOMIC DNA]</scope>
    <source>
        <strain evidence="4">cv. Darmor-bzh</strain>
    </source>
</reference>
<dbReference type="EMBL" id="LK032600">
    <property type="protein sequence ID" value="CDY44750.1"/>
    <property type="molecule type" value="Genomic_DNA"/>
</dbReference>
<dbReference type="EMBL" id="HG994373">
    <property type="protein sequence ID" value="CAF1740612.1"/>
    <property type="molecule type" value="Genomic_DNA"/>
</dbReference>
<dbReference type="Pfam" id="PF05291">
    <property type="entry name" value="Bystin"/>
    <property type="match status" value="1"/>
</dbReference>
<dbReference type="PaxDb" id="3708-A0A078I1L1"/>
<sequence length="93" mass="10859">MKIASVVKFYPKKKNTCSFDCRLGMFGGDGVSWHKKLMKVILEKIYALAHLAIDAIVAHFIRFRKETEVLPVIWHQTIVAFVQRYKHELRKGK</sequence>
<proteinExistence type="inferred from homology"/>
<dbReference type="Proteomes" id="UP000028999">
    <property type="component" value="Unassembled WGS sequence"/>
</dbReference>
<keyword evidence="4" id="KW-1185">Reference proteome</keyword>
<dbReference type="AlphaFoldDB" id="A0A078I1L1"/>
<reference evidence="2" key="3">
    <citation type="submission" date="2021-01" db="EMBL/GenBank/DDBJ databases">
        <authorList>
            <consortium name="Genoscope - CEA"/>
            <person name="William W."/>
        </authorList>
    </citation>
    <scope>NUCLEOTIDE SEQUENCE</scope>
</reference>